<evidence type="ECO:0000313" key="8">
    <source>
        <dbReference type="Ensembl" id="ENSBIXP00005010095.1"/>
    </source>
</evidence>
<dbReference type="GO" id="GO:0042605">
    <property type="term" value="F:peptide antigen binding"/>
    <property type="evidence" value="ECO:0007669"/>
    <property type="project" value="TreeGrafter"/>
</dbReference>
<dbReference type="GO" id="GO:0002476">
    <property type="term" value="P:antigen processing and presentation of endogenous peptide antigen via MHC class Ib"/>
    <property type="evidence" value="ECO:0007669"/>
    <property type="project" value="TreeGrafter"/>
</dbReference>
<evidence type="ECO:0000256" key="5">
    <source>
        <dbReference type="ARBA" id="ARBA00023180"/>
    </source>
</evidence>
<evidence type="ECO:0000256" key="4">
    <source>
        <dbReference type="ARBA" id="ARBA00023136"/>
    </source>
</evidence>
<evidence type="ECO:0000256" key="1">
    <source>
        <dbReference type="ARBA" id="ARBA00004167"/>
    </source>
</evidence>
<dbReference type="GO" id="GO:0006955">
    <property type="term" value="P:immune response"/>
    <property type="evidence" value="ECO:0007669"/>
    <property type="project" value="TreeGrafter"/>
</dbReference>
<organism evidence="8 9">
    <name type="scientific">Bos indicus x Bos taurus</name>
    <name type="common">Hybrid cattle</name>
    <dbReference type="NCBI Taxonomy" id="30522"/>
    <lineage>
        <taxon>Eukaryota</taxon>
        <taxon>Metazoa</taxon>
        <taxon>Chordata</taxon>
        <taxon>Craniata</taxon>
        <taxon>Vertebrata</taxon>
        <taxon>Euteleostomi</taxon>
        <taxon>Mammalia</taxon>
        <taxon>Eutheria</taxon>
        <taxon>Laurasiatheria</taxon>
        <taxon>Artiodactyla</taxon>
        <taxon>Ruminantia</taxon>
        <taxon>Pecora</taxon>
        <taxon>Bovidae</taxon>
        <taxon>Bovinae</taxon>
        <taxon>Bos</taxon>
    </lineage>
</organism>
<protein>
    <recommendedName>
        <fullName evidence="7">MHC class I-like antigen recognition-like domain-containing protein</fullName>
    </recommendedName>
</protein>
<dbReference type="PANTHER" id="PTHR16675">
    <property type="entry name" value="MHC CLASS I-RELATED"/>
    <property type="match status" value="1"/>
</dbReference>
<keyword evidence="3" id="KW-0391">Immunity</keyword>
<dbReference type="GO" id="GO:0098553">
    <property type="term" value="C:lumenal side of endoplasmic reticulum membrane"/>
    <property type="evidence" value="ECO:0007669"/>
    <property type="project" value="UniProtKB-ARBA"/>
</dbReference>
<sequence>MSRVTIYKLDGGVWGWNPPCWGFPFSSSFTESLTTFLTATRCPVSRKTNQRIPVIKSPPTRPDAASSQTQRMRVMGPRTLLQLLSGILVLIETRAAFHSLRYFYTAVSRPGLGEPRFIIVGYVDDTEFVRFDSDAPDPRMEPRARWVEQEGPEYWNQETRKAKDAAQTFRANLNSLRGYYNQSEAGERRGPGSGSRPPSPGTGGVARVCGSEGHPNIAEHTRPPPGGNRRGLTRFHFQFGFNHRGWSGRVRVSHPPADVRLRRGAGRAPPRRV</sequence>
<evidence type="ECO:0000256" key="6">
    <source>
        <dbReference type="SAM" id="MobiDB-lite"/>
    </source>
</evidence>
<evidence type="ECO:0000256" key="2">
    <source>
        <dbReference type="ARBA" id="ARBA00022451"/>
    </source>
</evidence>
<dbReference type="GeneTree" id="ENSGT01120000271826"/>
<name>A0A4W2FWJ8_BOBOX</name>
<dbReference type="AlphaFoldDB" id="A0A4W2FWJ8"/>
<dbReference type="PANTHER" id="PTHR16675:SF251">
    <property type="entry name" value="HLA CLASS I HISTOCOMPATIBILITY ANTIGEN, C ALPHA CHAIN"/>
    <property type="match status" value="1"/>
</dbReference>
<keyword evidence="5" id="KW-0325">Glycoprotein</keyword>
<dbReference type="GO" id="GO:0042612">
    <property type="term" value="C:MHC class I protein complex"/>
    <property type="evidence" value="ECO:0007669"/>
    <property type="project" value="UniProtKB-KW"/>
</dbReference>
<reference evidence="8" key="2">
    <citation type="submission" date="2025-08" db="UniProtKB">
        <authorList>
            <consortium name="Ensembl"/>
        </authorList>
    </citation>
    <scope>IDENTIFICATION</scope>
</reference>
<dbReference type="GO" id="GO:0030670">
    <property type="term" value="C:phagocytic vesicle membrane"/>
    <property type="evidence" value="ECO:0007669"/>
    <property type="project" value="UniProtKB-ARBA"/>
</dbReference>
<proteinExistence type="predicted"/>
<accession>A0A4W2FWJ8</accession>
<evidence type="ECO:0000259" key="7">
    <source>
        <dbReference type="Pfam" id="PF00129"/>
    </source>
</evidence>
<feature type="region of interest" description="Disordered" evidence="6">
    <location>
        <begin position="183"/>
        <end position="233"/>
    </location>
</feature>
<keyword evidence="2" id="KW-0490">MHC I</keyword>
<comment type="subcellular location">
    <subcellularLocation>
        <location evidence="1">Membrane</location>
        <topology evidence="1">Single-pass membrane protein</topology>
    </subcellularLocation>
</comment>
<dbReference type="Gene3D" id="3.30.500.10">
    <property type="entry name" value="MHC class I-like antigen recognition-like"/>
    <property type="match status" value="1"/>
</dbReference>
<dbReference type="GO" id="GO:0001916">
    <property type="term" value="P:positive regulation of T cell mediated cytotoxicity"/>
    <property type="evidence" value="ECO:0007669"/>
    <property type="project" value="TreeGrafter"/>
</dbReference>
<dbReference type="Proteomes" id="UP000429181">
    <property type="component" value="Chromosome 23"/>
</dbReference>
<dbReference type="SUPFAM" id="SSF54452">
    <property type="entry name" value="MHC antigen-recognition domain"/>
    <property type="match status" value="1"/>
</dbReference>
<dbReference type="GO" id="GO:0005615">
    <property type="term" value="C:extracellular space"/>
    <property type="evidence" value="ECO:0007669"/>
    <property type="project" value="TreeGrafter"/>
</dbReference>
<evidence type="ECO:0000313" key="9">
    <source>
        <dbReference type="Proteomes" id="UP000429181"/>
    </source>
</evidence>
<evidence type="ECO:0000256" key="3">
    <source>
        <dbReference type="ARBA" id="ARBA00022859"/>
    </source>
</evidence>
<dbReference type="GO" id="GO:0009897">
    <property type="term" value="C:external side of plasma membrane"/>
    <property type="evidence" value="ECO:0007669"/>
    <property type="project" value="TreeGrafter"/>
</dbReference>
<feature type="domain" description="MHC class I-like antigen recognition-like" evidence="7">
    <location>
        <begin position="98"/>
        <end position="186"/>
    </location>
</feature>
<dbReference type="Ensembl" id="ENSBIXT00005045018.1">
    <property type="protein sequence ID" value="ENSBIXP00005010095.1"/>
    <property type="gene ID" value="ENSBIXG00005014827.1"/>
</dbReference>
<dbReference type="InterPro" id="IPR037055">
    <property type="entry name" value="MHC_I-like_Ag-recog_sf"/>
</dbReference>
<dbReference type="Pfam" id="PF00129">
    <property type="entry name" value="MHC_I"/>
    <property type="match status" value="1"/>
</dbReference>
<dbReference type="InterPro" id="IPR011162">
    <property type="entry name" value="MHC_I/II-like_Ag-recog"/>
</dbReference>
<dbReference type="InterPro" id="IPR050208">
    <property type="entry name" value="MHC_class-I_related"/>
</dbReference>
<dbReference type="GO" id="GO:0005102">
    <property type="term" value="F:signaling receptor binding"/>
    <property type="evidence" value="ECO:0007669"/>
    <property type="project" value="TreeGrafter"/>
</dbReference>
<dbReference type="GO" id="GO:0002486">
    <property type="term" value="P:antigen processing and presentation of endogenous peptide antigen via MHC class I via ER pathway, TAP-independent"/>
    <property type="evidence" value="ECO:0007669"/>
    <property type="project" value="TreeGrafter"/>
</dbReference>
<reference evidence="8 9" key="1">
    <citation type="submission" date="2018-11" db="EMBL/GenBank/DDBJ databases">
        <title>Haplotype-resolved cattle genomes.</title>
        <authorList>
            <person name="Low W.Y."/>
            <person name="Tearle R."/>
            <person name="Bickhart D.M."/>
            <person name="Rosen B.D."/>
            <person name="Koren S."/>
            <person name="Rhie A."/>
            <person name="Hiendleder S."/>
            <person name="Phillippy A.M."/>
            <person name="Smith T.P.L."/>
            <person name="Williams J.L."/>
        </authorList>
    </citation>
    <scope>NUCLEOTIDE SEQUENCE [LARGE SCALE GENOMIC DNA]</scope>
</reference>
<dbReference type="InterPro" id="IPR011161">
    <property type="entry name" value="MHC_I-like_Ag-recog"/>
</dbReference>
<dbReference type="FunFam" id="3.30.500.10:FF:000013">
    <property type="entry name" value="Histocompatibility 2, blastocyst"/>
    <property type="match status" value="1"/>
</dbReference>
<keyword evidence="4" id="KW-0472">Membrane</keyword>